<feature type="transmembrane region" description="Helical" evidence="2">
    <location>
        <begin position="119"/>
        <end position="139"/>
    </location>
</feature>
<reference evidence="4" key="1">
    <citation type="journal article" date="2019" name="Int. J. Syst. Evol. Microbiol.">
        <title>The Global Catalogue of Microorganisms (GCM) 10K type strain sequencing project: providing services to taxonomists for standard genome sequencing and annotation.</title>
        <authorList>
            <consortium name="The Broad Institute Genomics Platform"/>
            <consortium name="The Broad Institute Genome Sequencing Center for Infectious Disease"/>
            <person name="Wu L."/>
            <person name="Ma J."/>
        </authorList>
    </citation>
    <scope>NUCLEOTIDE SEQUENCE [LARGE SCALE GENOMIC DNA]</scope>
    <source>
        <strain evidence="4">JCM 9091</strain>
    </source>
</reference>
<feature type="transmembrane region" description="Helical" evidence="2">
    <location>
        <begin position="159"/>
        <end position="177"/>
    </location>
</feature>
<feature type="transmembrane region" description="Helical" evidence="2">
    <location>
        <begin position="235"/>
        <end position="256"/>
    </location>
</feature>
<gene>
    <name evidence="3" type="ORF">GCM10010448_35800</name>
</gene>
<keyword evidence="2" id="KW-1133">Transmembrane helix</keyword>
<name>A0ABP6LLB1_9ACTN</name>
<organism evidence="3 4">
    <name type="scientific">Streptomyces glomeratus</name>
    <dbReference type="NCBI Taxonomy" id="284452"/>
    <lineage>
        <taxon>Bacteria</taxon>
        <taxon>Bacillati</taxon>
        <taxon>Actinomycetota</taxon>
        <taxon>Actinomycetes</taxon>
        <taxon>Kitasatosporales</taxon>
        <taxon>Streptomycetaceae</taxon>
        <taxon>Streptomyces</taxon>
    </lineage>
</organism>
<evidence type="ECO:0000313" key="3">
    <source>
        <dbReference type="EMBL" id="GAA3049646.1"/>
    </source>
</evidence>
<feature type="transmembrane region" description="Helical" evidence="2">
    <location>
        <begin position="79"/>
        <end position="98"/>
    </location>
</feature>
<evidence type="ECO:0000313" key="4">
    <source>
        <dbReference type="Proteomes" id="UP001501532"/>
    </source>
</evidence>
<dbReference type="Proteomes" id="UP001501532">
    <property type="component" value="Unassembled WGS sequence"/>
</dbReference>
<sequence length="524" mass="55222">MSTVIDKAPAVAAPVRTGRHSAAAVLALARFEARELLLQIPVFVFFLLYIGHALWKLFLPGDGMDDYPALQSVDRSSQSVLPFLAVAVLMCVNVAALRSRRHGTDGHFDVLVMEPWRRTVAHALSVVPFAAVTALVVAVQFGRAALKPGAAGHGSPAELAVGPLVVLLAGVLGVLIARLCPSIVGGPLFIVVGFATFLTASVVTGEKEHWLNWLYPVVSENGADPIPSDLLGRPAAWHALYLLGLTALLLCAAALVSGGRTRLLKALTVVALGATAAGIAGQSPGHEARLTAARTQVNRTPGRFQSCVVHGRSTYCSFPEWTGWRDDWARVADRVQRLAGGGAGGERLTIRQRIPLIYDLSSDAALTPLSTPGEVTVGTRWGGSRVPEFAVGVASVLVAGDEQAVSRVCDARVITVMWLALAAQDDPAAAFRAVRLDDSTAGSALALAPTEPVPMSAEQTRIVRELLRQPRYSVTARVKAHWTELTSPKTSEARVAELLGVPGAADGARNGSGKGADEGAWCQQ</sequence>
<feature type="transmembrane region" description="Helical" evidence="2">
    <location>
        <begin position="36"/>
        <end position="59"/>
    </location>
</feature>
<proteinExistence type="predicted"/>
<feature type="region of interest" description="Disordered" evidence="1">
    <location>
        <begin position="504"/>
        <end position="524"/>
    </location>
</feature>
<feature type="transmembrane region" description="Helical" evidence="2">
    <location>
        <begin position="184"/>
        <end position="203"/>
    </location>
</feature>
<keyword evidence="4" id="KW-1185">Reference proteome</keyword>
<dbReference type="RefSeq" id="WP_234518170.1">
    <property type="nucleotide sequence ID" value="NZ_BAAAUF010000029.1"/>
</dbReference>
<protein>
    <submittedName>
        <fullName evidence="3">ABC transporter</fullName>
    </submittedName>
</protein>
<evidence type="ECO:0000256" key="2">
    <source>
        <dbReference type="SAM" id="Phobius"/>
    </source>
</evidence>
<dbReference type="EMBL" id="BAAAUF010000029">
    <property type="protein sequence ID" value="GAA3049646.1"/>
    <property type="molecule type" value="Genomic_DNA"/>
</dbReference>
<keyword evidence="2" id="KW-0472">Membrane</keyword>
<feature type="transmembrane region" description="Helical" evidence="2">
    <location>
        <begin position="263"/>
        <end position="281"/>
    </location>
</feature>
<comment type="caution">
    <text evidence="3">The sequence shown here is derived from an EMBL/GenBank/DDBJ whole genome shotgun (WGS) entry which is preliminary data.</text>
</comment>
<keyword evidence="2" id="KW-0812">Transmembrane</keyword>
<evidence type="ECO:0000256" key="1">
    <source>
        <dbReference type="SAM" id="MobiDB-lite"/>
    </source>
</evidence>
<accession>A0ABP6LLB1</accession>